<comment type="similarity">
    <text evidence="1 4">Belongs to the PAPS reductase family. CysH subfamily.</text>
</comment>
<dbReference type="GO" id="GO:0019379">
    <property type="term" value="P:sulfate assimilation, phosphoadenylyl sulfate reduction by phosphoadenylyl-sulfate reductase (thioredoxin)"/>
    <property type="evidence" value="ECO:0007669"/>
    <property type="project" value="UniProtKB-UniRule"/>
</dbReference>
<keyword evidence="4" id="KW-0963">Cytoplasm</keyword>
<dbReference type="InterPro" id="IPR004511">
    <property type="entry name" value="PAPS/APS_Rdtase"/>
</dbReference>
<feature type="binding site" evidence="4">
    <location>
        <position position="117"/>
    </location>
    <ligand>
        <name>[4Fe-4S] cluster</name>
        <dbReference type="ChEBI" id="CHEBI:49883"/>
    </ligand>
</feature>
<feature type="binding site" evidence="4">
    <location>
        <position position="202"/>
    </location>
    <ligand>
        <name>[4Fe-4S] cluster</name>
        <dbReference type="ChEBI" id="CHEBI:49883"/>
    </ligand>
</feature>
<comment type="caution">
    <text evidence="6">The sequence shown here is derived from an EMBL/GenBank/DDBJ whole genome shotgun (WGS) entry which is preliminary data.</text>
</comment>
<dbReference type="STRING" id="915059.NH26_18390"/>
<evidence type="ECO:0000256" key="3">
    <source>
        <dbReference type="ARBA" id="ARBA00024327"/>
    </source>
</evidence>
<dbReference type="OrthoDB" id="9794018at2"/>
<comment type="subcellular location">
    <subcellularLocation>
        <location evidence="4">Cytoplasm</location>
    </subcellularLocation>
</comment>
<comment type="catalytic activity">
    <reaction evidence="4">
        <text>[thioredoxin]-disulfide + sulfite + AMP + 2 H(+) = adenosine 5'-phosphosulfate + [thioredoxin]-dithiol</text>
        <dbReference type="Rhea" id="RHEA:21976"/>
        <dbReference type="Rhea" id="RHEA-COMP:10698"/>
        <dbReference type="Rhea" id="RHEA-COMP:10700"/>
        <dbReference type="ChEBI" id="CHEBI:15378"/>
        <dbReference type="ChEBI" id="CHEBI:17359"/>
        <dbReference type="ChEBI" id="CHEBI:29950"/>
        <dbReference type="ChEBI" id="CHEBI:50058"/>
        <dbReference type="ChEBI" id="CHEBI:58243"/>
        <dbReference type="ChEBI" id="CHEBI:456215"/>
        <dbReference type="EC" id="1.8.4.10"/>
    </reaction>
</comment>
<dbReference type="InterPro" id="IPR002500">
    <property type="entry name" value="PAPS_reduct_dom"/>
</dbReference>
<keyword evidence="4" id="KW-0411">Iron-sulfur</keyword>
<dbReference type="PANTHER" id="PTHR46509">
    <property type="entry name" value="PHOSPHOADENOSINE PHOSPHOSULFATE REDUCTASE"/>
    <property type="match status" value="1"/>
</dbReference>
<dbReference type="InterPro" id="IPR014729">
    <property type="entry name" value="Rossmann-like_a/b/a_fold"/>
</dbReference>
<feature type="binding site" evidence="4">
    <location>
        <position position="118"/>
    </location>
    <ligand>
        <name>[4Fe-4S] cluster</name>
        <dbReference type="ChEBI" id="CHEBI:49883"/>
    </ligand>
</feature>
<comment type="function">
    <text evidence="4">Catalyzes the formation of sulfite from adenosine 5'-phosphosulfate (APS) using thioredoxin as an electron donor.</text>
</comment>
<reference evidence="6 7" key="1">
    <citation type="journal article" date="2012" name="Int. J. Syst. Evol. Microbiol.">
        <title>Flammeovirga pacifica sp. nov., isolated from deep-sea sediment.</title>
        <authorList>
            <person name="Xu H."/>
            <person name="Fu Y."/>
            <person name="Yang N."/>
            <person name="Ding Z."/>
            <person name="Lai Q."/>
            <person name="Zeng R."/>
        </authorList>
    </citation>
    <scope>NUCLEOTIDE SEQUENCE [LARGE SCALE GENOMIC DNA]</scope>
    <source>
        <strain evidence="7">DSM 24597 / LMG 26175 / WPAGA1</strain>
    </source>
</reference>
<evidence type="ECO:0000256" key="1">
    <source>
        <dbReference type="ARBA" id="ARBA00009732"/>
    </source>
</evidence>
<dbReference type="EMBL" id="JRYR02000001">
    <property type="protein sequence ID" value="OHX68175.1"/>
    <property type="molecule type" value="Genomic_DNA"/>
</dbReference>
<dbReference type="GO" id="GO:0043866">
    <property type="term" value="F:adenylyl-sulfate reductase (thioredoxin) activity"/>
    <property type="evidence" value="ECO:0007669"/>
    <property type="project" value="UniProtKB-EC"/>
</dbReference>
<evidence type="ECO:0000256" key="2">
    <source>
        <dbReference type="ARBA" id="ARBA00023002"/>
    </source>
</evidence>
<comment type="cofactor">
    <cofactor evidence="4">
        <name>[4Fe-4S] cluster</name>
        <dbReference type="ChEBI" id="CHEBI:49883"/>
    </cofactor>
    <text evidence="4">Binds 1 [4Fe-4S] cluster per subunit.</text>
</comment>
<feature type="active site" description="Nucleophile; cysteine thiosulfonate intermediate" evidence="4">
    <location>
        <position position="229"/>
    </location>
</feature>
<dbReference type="PANTHER" id="PTHR46509:SF1">
    <property type="entry name" value="PHOSPHOADENOSINE PHOSPHOSULFATE REDUCTASE"/>
    <property type="match status" value="1"/>
</dbReference>
<dbReference type="GO" id="GO:0070814">
    <property type="term" value="P:hydrogen sulfide biosynthetic process"/>
    <property type="evidence" value="ECO:0007669"/>
    <property type="project" value="UniProtKB-UniRule"/>
</dbReference>
<dbReference type="GO" id="GO:0046872">
    <property type="term" value="F:metal ion binding"/>
    <property type="evidence" value="ECO:0007669"/>
    <property type="project" value="UniProtKB-KW"/>
</dbReference>
<dbReference type="GO" id="GO:0051539">
    <property type="term" value="F:4 iron, 4 sulfur cluster binding"/>
    <property type="evidence" value="ECO:0007669"/>
    <property type="project" value="UniProtKB-UniRule"/>
</dbReference>
<dbReference type="NCBIfam" id="NF002537">
    <property type="entry name" value="PRK02090.1"/>
    <property type="match status" value="1"/>
</dbReference>
<evidence type="ECO:0000256" key="4">
    <source>
        <dbReference type="HAMAP-Rule" id="MF_00063"/>
    </source>
</evidence>
<evidence type="ECO:0000313" key="6">
    <source>
        <dbReference type="EMBL" id="OHX68175.1"/>
    </source>
</evidence>
<feature type="binding site" evidence="4">
    <location>
        <position position="199"/>
    </location>
    <ligand>
        <name>[4Fe-4S] cluster</name>
        <dbReference type="ChEBI" id="CHEBI:49883"/>
    </ligand>
</feature>
<dbReference type="PIRSF" id="PIRSF000857">
    <property type="entry name" value="PAPS_reductase"/>
    <property type="match status" value="1"/>
</dbReference>
<keyword evidence="2 4" id="KW-0560">Oxidoreductase</keyword>
<comment type="pathway">
    <text evidence="3 4">Sulfur metabolism; hydrogen sulfide biosynthesis; sulfite from sulfate.</text>
</comment>
<organism evidence="6 7">
    <name type="scientific">Flammeovirga pacifica</name>
    <dbReference type="NCBI Taxonomy" id="915059"/>
    <lineage>
        <taxon>Bacteria</taxon>
        <taxon>Pseudomonadati</taxon>
        <taxon>Bacteroidota</taxon>
        <taxon>Cytophagia</taxon>
        <taxon>Cytophagales</taxon>
        <taxon>Flammeovirgaceae</taxon>
        <taxon>Flammeovirga</taxon>
    </lineage>
</organism>
<dbReference type="AlphaFoldDB" id="A0A1S1Z521"/>
<sequence>MSSQSILSQATDTTFDQLIEEIAVDLAKYKAEGKKIFASSSFQPQSVVLLDIISRVDNTIPVYFLDTNYHFPETIAFRDELADKLGLNVIDVKSDIPVEKQVDENGEPLYKNQSDRCCHINKVEPLEDVLQENDVWINGIRKGQSAIRAQMQKEEEGKHGVLRYHPILDWDSKMVFKYINERKLPLHSLVAKGYFSVGCLPCTQKADPSKPLWSDDRSGRWAGKGKTECGLHTTLGK</sequence>
<dbReference type="RefSeq" id="WP_044223384.1">
    <property type="nucleotide sequence ID" value="NZ_JRYR02000001.1"/>
</dbReference>
<dbReference type="HAMAP" id="MF_00063">
    <property type="entry name" value="CysH"/>
    <property type="match status" value="1"/>
</dbReference>
<keyword evidence="7" id="KW-1185">Reference proteome</keyword>
<evidence type="ECO:0000259" key="5">
    <source>
        <dbReference type="Pfam" id="PF01507"/>
    </source>
</evidence>
<proteinExistence type="inferred from homology"/>
<protein>
    <recommendedName>
        <fullName evidence="4">Adenosine 5'-phosphosulfate reductase</fullName>
        <shortName evidence="4">APS reductase</shortName>
        <ecNumber evidence="4">1.8.4.10</ecNumber>
    </recommendedName>
    <alternativeName>
        <fullName evidence="4">5'-adenylylsulfate reductase</fullName>
    </alternativeName>
    <alternativeName>
        <fullName evidence="4">Thioredoxin-dependent 5'-adenylylsulfate reductase</fullName>
    </alternativeName>
</protein>
<accession>A0A1S1Z521</accession>
<dbReference type="EC" id="1.8.4.10" evidence="4"/>
<dbReference type="Proteomes" id="UP000179797">
    <property type="component" value="Unassembled WGS sequence"/>
</dbReference>
<dbReference type="GO" id="GO:0005737">
    <property type="term" value="C:cytoplasm"/>
    <property type="evidence" value="ECO:0007669"/>
    <property type="project" value="UniProtKB-SubCell"/>
</dbReference>
<dbReference type="Gene3D" id="3.40.50.620">
    <property type="entry name" value="HUPs"/>
    <property type="match status" value="1"/>
</dbReference>
<evidence type="ECO:0000313" key="7">
    <source>
        <dbReference type="Proteomes" id="UP000179797"/>
    </source>
</evidence>
<feature type="domain" description="Phosphoadenosine phosphosulphate reductase" evidence="5">
    <location>
        <begin position="36"/>
        <end position="205"/>
    </location>
</feature>
<dbReference type="NCBIfam" id="TIGR00434">
    <property type="entry name" value="cysH"/>
    <property type="match status" value="1"/>
</dbReference>
<dbReference type="GO" id="GO:0004604">
    <property type="term" value="F:phosphoadenylyl-sulfate reductase (thioredoxin) activity"/>
    <property type="evidence" value="ECO:0007669"/>
    <property type="project" value="UniProtKB-UniRule"/>
</dbReference>
<name>A0A1S1Z521_FLAPC</name>
<dbReference type="SUPFAM" id="SSF52402">
    <property type="entry name" value="Adenine nucleotide alpha hydrolases-like"/>
    <property type="match status" value="1"/>
</dbReference>
<keyword evidence="4" id="KW-0408">Iron</keyword>
<keyword evidence="4" id="KW-0479">Metal-binding</keyword>
<gene>
    <name evidence="4" type="primary">cysH</name>
    <name evidence="6" type="ORF">NH26_18390</name>
</gene>
<dbReference type="Pfam" id="PF01507">
    <property type="entry name" value="PAPS_reduct"/>
    <property type="match status" value="1"/>
</dbReference>